<dbReference type="InterPro" id="IPR046879">
    <property type="entry name" value="KANL3/Tex30_Abhydrolase"/>
</dbReference>
<dbReference type="PANTHER" id="PTHR13136">
    <property type="entry name" value="TESTIS DEVELOPMENT PROTEIN PRTD"/>
    <property type="match status" value="1"/>
</dbReference>
<dbReference type="Gene3D" id="3.40.50.1820">
    <property type="entry name" value="alpha/beta hydrolase"/>
    <property type="match status" value="1"/>
</dbReference>
<dbReference type="InterPro" id="IPR026555">
    <property type="entry name" value="NSL3/Tex30"/>
</dbReference>
<name>A0ABP7N4X5_9GAMM</name>
<protein>
    <recommendedName>
        <fullName evidence="1">KANL3/Tex30 alpha/beta hydrolase-like domain-containing protein</fullName>
    </recommendedName>
</protein>
<dbReference type="Pfam" id="PF20408">
    <property type="entry name" value="Abhydrolase_11"/>
    <property type="match status" value="1"/>
</dbReference>
<comment type="caution">
    <text evidence="2">The sequence shown here is derived from an EMBL/GenBank/DDBJ whole genome shotgun (WGS) entry which is preliminary data.</text>
</comment>
<gene>
    <name evidence="2" type="ORF">GCM10022277_37000</name>
</gene>
<sequence>MTILVTDPMDEGKNITLILAHGAGAPMDSEFMEEVAQLYSSLGIKVIRFEFPYMAERRDTGKKRPPDRAPKLVAHWKAVAEQVLKEIKGPCFVGGKSMGGRMSTMLLAEHDLPIKGSVCFGYPYHAPGKPEKVRDAHFADVEQPILILQGERDAFGTKDEVMSYTTYPGVEHHWLKDGNHDLKPRKASGVTHEENIKEAVIVSSQWMANITDGEEVS</sequence>
<evidence type="ECO:0000313" key="2">
    <source>
        <dbReference type="EMBL" id="GAA3937223.1"/>
    </source>
</evidence>
<proteinExistence type="predicted"/>
<feature type="domain" description="KANL3/Tex30 alpha/beta hydrolase-like" evidence="1">
    <location>
        <begin position="15"/>
        <end position="207"/>
    </location>
</feature>
<keyword evidence="3" id="KW-1185">Reference proteome</keyword>
<accession>A0ABP7N4X5</accession>
<reference evidence="3" key="1">
    <citation type="journal article" date="2019" name="Int. J. Syst. Evol. Microbiol.">
        <title>The Global Catalogue of Microorganisms (GCM) 10K type strain sequencing project: providing services to taxonomists for standard genome sequencing and annotation.</title>
        <authorList>
            <consortium name="The Broad Institute Genomics Platform"/>
            <consortium name="The Broad Institute Genome Sequencing Center for Infectious Disease"/>
            <person name="Wu L."/>
            <person name="Ma J."/>
        </authorList>
    </citation>
    <scope>NUCLEOTIDE SEQUENCE [LARGE SCALE GENOMIC DNA]</scope>
    <source>
        <strain evidence="3">JCM 17551</strain>
    </source>
</reference>
<dbReference type="SUPFAM" id="SSF53474">
    <property type="entry name" value="alpha/beta-Hydrolases"/>
    <property type="match status" value="1"/>
</dbReference>
<organism evidence="2 3">
    <name type="scientific">Litoribacillus peritrichatus</name>
    <dbReference type="NCBI Taxonomy" id="718191"/>
    <lineage>
        <taxon>Bacteria</taxon>
        <taxon>Pseudomonadati</taxon>
        <taxon>Pseudomonadota</taxon>
        <taxon>Gammaproteobacteria</taxon>
        <taxon>Oceanospirillales</taxon>
        <taxon>Oceanospirillaceae</taxon>
        <taxon>Litoribacillus</taxon>
    </lineage>
</organism>
<evidence type="ECO:0000259" key="1">
    <source>
        <dbReference type="Pfam" id="PF20408"/>
    </source>
</evidence>
<dbReference type="Proteomes" id="UP001501565">
    <property type="component" value="Unassembled WGS sequence"/>
</dbReference>
<dbReference type="InterPro" id="IPR029058">
    <property type="entry name" value="AB_hydrolase_fold"/>
</dbReference>
<dbReference type="RefSeq" id="WP_344800103.1">
    <property type="nucleotide sequence ID" value="NZ_BAABBN010000012.1"/>
</dbReference>
<evidence type="ECO:0000313" key="3">
    <source>
        <dbReference type="Proteomes" id="UP001501565"/>
    </source>
</evidence>
<dbReference type="EMBL" id="BAABBN010000012">
    <property type="protein sequence ID" value="GAA3937223.1"/>
    <property type="molecule type" value="Genomic_DNA"/>
</dbReference>
<dbReference type="PANTHER" id="PTHR13136:SF11">
    <property type="entry name" value="TESTIS-EXPRESSED PROTEIN 30"/>
    <property type="match status" value="1"/>
</dbReference>